<dbReference type="RefSeq" id="WP_087461548.1">
    <property type="nucleotide sequence ID" value="NZ_CP021425.1"/>
</dbReference>
<dbReference type="Pfam" id="PF13835">
    <property type="entry name" value="DUF4194"/>
    <property type="match status" value="1"/>
</dbReference>
<keyword evidence="2" id="KW-1185">Reference proteome</keyword>
<gene>
    <name evidence="1" type="ORF">OLMES_2523</name>
</gene>
<dbReference type="AlphaFoldDB" id="A0A1Y0I9Y6"/>
<evidence type="ECO:0000313" key="2">
    <source>
        <dbReference type="Proteomes" id="UP000196027"/>
    </source>
</evidence>
<organism evidence="1 2">
    <name type="scientific">Oleiphilus messinensis</name>
    <dbReference type="NCBI Taxonomy" id="141451"/>
    <lineage>
        <taxon>Bacteria</taxon>
        <taxon>Pseudomonadati</taxon>
        <taxon>Pseudomonadota</taxon>
        <taxon>Gammaproteobacteria</taxon>
        <taxon>Oceanospirillales</taxon>
        <taxon>Oleiphilaceae</taxon>
        <taxon>Oleiphilus</taxon>
    </lineage>
</organism>
<dbReference type="InterPro" id="IPR025449">
    <property type="entry name" value="JetB"/>
</dbReference>
<protein>
    <recommendedName>
        <fullName evidence="3">DUF4194 domain-containing protein</fullName>
    </recommendedName>
</protein>
<dbReference type="KEGG" id="ome:OLMES_2523"/>
<accession>A0A1Y0I9Y6</accession>
<evidence type="ECO:0000313" key="1">
    <source>
        <dbReference type="EMBL" id="ARU56576.1"/>
    </source>
</evidence>
<name>A0A1Y0I9Y6_9GAMM</name>
<reference evidence="1 2" key="1">
    <citation type="submission" date="2017-05" db="EMBL/GenBank/DDBJ databases">
        <title>Genomic insights into alkan degradation activity of Oleiphilus messinensis.</title>
        <authorList>
            <person name="Kozyavkin S.A."/>
            <person name="Slesarev A.I."/>
            <person name="Golyshin P.N."/>
            <person name="Korzhenkov A."/>
            <person name="Golyshina O.N."/>
            <person name="Toshchakov S.V."/>
        </authorList>
    </citation>
    <scope>NUCLEOTIDE SEQUENCE [LARGE SCALE GENOMIC DNA]</scope>
    <source>
        <strain evidence="1 2">ME102</strain>
    </source>
</reference>
<dbReference type="Proteomes" id="UP000196027">
    <property type="component" value="Chromosome"/>
</dbReference>
<proteinExistence type="predicted"/>
<sequence>MTIIPAIETALEKEGLTTKDFTDVLLRLLDFQIICRDESQVEQHYYDRFIRIESLVVEYLSLLGIRLFHEREFTYVRAYPPGAEIPGWHDEGDQPFNTGLRSRLTQQETALILILRSQYDKALCEGKLDDQGCAMLSLESLNIAMKNLLQRSLPESLTERKLLFRRIRQLRLIQLATEDVLDGGDTWFRIRPQIMSFVSDEALNILRGSENGES</sequence>
<evidence type="ECO:0008006" key="3">
    <source>
        <dbReference type="Google" id="ProtNLM"/>
    </source>
</evidence>
<dbReference type="OrthoDB" id="5800855at2"/>
<dbReference type="EMBL" id="CP021425">
    <property type="protein sequence ID" value="ARU56576.1"/>
    <property type="molecule type" value="Genomic_DNA"/>
</dbReference>